<dbReference type="AlphaFoldDB" id="A0A836GXU9"/>
<reference evidence="1 2" key="1">
    <citation type="submission" date="2021-02" db="EMBL/GenBank/DDBJ databases">
        <title>Leishmania (Mundinia) enrietti genome sequencing and assembly.</title>
        <authorList>
            <person name="Almutairi H."/>
            <person name="Gatherer D."/>
        </authorList>
    </citation>
    <scope>NUCLEOTIDE SEQUENCE [LARGE SCALE GENOMIC DNA]</scope>
    <source>
        <strain evidence="1">CUR178</strain>
    </source>
</reference>
<evidence type="ECO:0000313" key="1">
    <source>
        <dbReference type="EMBL" id="KAG5475847.1"/>
    </source>
</evidence>
<gene>
    <name evidence="1" type="ORF">CUR178_03560</name>
</gene>
<keyword evidence="2" id="KW-1185">Reference proteome</keyword>
<dbReference type="EMBL" id="JAFHKP010000027">
    <property type="protein sequence ID" value="KAG5475847.1"/>
    <property type="molecule type" value="Genomic_DNA"/>
</dbReference>
<dbReference type="Proteomes" id="UP000674179">
    <property type="component" value="Chromosome 27"/>
</dbReference>
<proteinExistence type="predicted"/>
<evidence type="ECO:0000313" key="2">
    <source>
        <dbReference type="Proteomes" id="UP000674179"/>
    </source>
</evidence>
<accession>A0A836GXU9</accession>
<dbReference type="GeneID" id="94170802"/>
<protein>
    <submittedName>
        <fullName evidence="1">Uncharacterized protein</fullName>
    </submittedName>
</protein>
<comment type="caution">
    <text evidence="1">The sequence shown here is derived from an EMBL/GenBank/DDBJ whole genome shotgun (WGS) entry which is preliminary data.</text>
</comment>
<dbReference type="RefSeq" id="XP_067691858.1">
    <property type="nucleotide sequence ID" value="XM_067835292.1"/>
</dbReference>
<organism evidence="1 2">
    <name type="scientific">Leishmania enriettii</name>
    <dbReference type="NCBI Taxonomy" id="5663"/>
    <lineage>
        <taxon>Eukaryota</taxon>
        <taxon>Discoba</taxon>
        <taxon>Euglenozoa</taxon>
        <taxon>Kinetoplastea</taxon>
        <taxon>Metakinetoplastina</taxon>
        <taxon>Trypanosomatida</taxon>
        <taxon>Trypanosomatidae</taxon>
        <taxon>Leishmaniinae</taxon>
        <taxon>Leishmania</taxon>
    </lineage>
</organism>
<dbReference type="OrthoDB" id="264161at2759"/>
<dbReference type="KEGG" id="lenr:94170802"/>
<name>A0A836GXU9_LEIEN</name>
<sequence>MTAEALYAELCLCFWEHCRRLAQALLALCVASKPDSRDDDKWPASFTAAEALAIAGATEWRRFSRCVSDASPSAKPSCDAYGLTAAHSRATELLLPRIWRRVHSCAAEPNPSTSRMRKCHQPIRRVLSDLWRLQLFASHFCGQLPLPVKCEPAQKRLWWCLQAELTGAICVGEQGSLSGDPSEALADQAALELAVSHLRASLCHRDCFETTTQGTQRLLFFLRSTICAMCTDLGAAPAVCCDGDGSMTSPMETYVQQLLPCHPFVFAGARGIQACLLCGVRLVVLTWMHVLLLEGIVVYHPRLFSVRCTQQLTWVRSRLRAYEQRLCLGISPTAPLCSEGASHSLALSTGAEKRRHGLLAMCLVRELDAAVCELMAWSRDPCTPAR</sequence>